<sequence length="101" mass="11505">MVDPKRVWYILSQIPEGKIITYGQLAEMADAPKAARTVGNILKQLPAGTGLPWHRVVNHKGKISFPKNTPRHQKQKMRLEKEGIILVSEKINLKTYCWNGE</sequence>
<dbReference type="InterPro" id="IPR052520">
    <property type="entry name" value="ATL_DNA_repair"/>
</dbReference>
<dbReference type="InterPro" id="IPR036388">
    <property type="entry name" value="WH-like_DNA-bd_sf"/>
</dbReference>
<dbReference type="PANTHER" id="PTHR42942">
    <property type="entry name" value="6-O-METHYLGUANINE DNA METHYLTRANSFERASE"/>
    <property type="match status" value="1"/>
</dbReference>
<dbReference type="AlphaFoldDB" id="A0AA90P1K5"/>
<protein>
    <submittedName>
        <fullName evidence="3">Methylated-DNA--[protein]-cysteine S-methyltransferase</fullName>
        <ecNumber evidence="3">2.1.1.63</ecNumber>
    </submittedName>
</protein>
<gene>
    <name evidence="3" type="ORF">QS748_09390</name>
</gene>
<dbReference type="Pfam" id="PF01035">
    <property type="entry name" value="DNA_binding_1"/>
    <property type="match status" value="1"/>
</dbReference>
<comment type="caution">
    <text evidence="3">The sequence shown here is derived from an EMBL/GenBank/DDBJ whole genome shotgun (WGS) entry which is preliminary data.</text>
</comment>
<evidence type="ECO:0000313" key="3">
    <source>
        <dbReference type="EMBL" id="MDP0589376.1"/>
    </source>
</evidence>
<dbReference type="Gene3D" id="1.10.10.10">
    <property type="entry name" value="Winged helix-like DNA-binding domain superfamily/Winged helix DNA-binding domain"/>
    <property type="match status" value="1"/>
</dbReference>
<organism evidence="3 4">
    <name type="scientific">Candidatus Endonucleibacter bathymodioli</name>
    <dbReference type="NCBI Taxonomy" id="539814"/>
    <lineage>
        <taxon>Bacteria</taxon>
        <taxon>Pseudomonadati</taxon>
        <taxon>Pseudomonadota</taxon>
        <taxon>Gammaproteobacteria</taxon>
        <taxon>Oceanospirillales</taxon>
        <taxon>Endozoicomonadaceae</taxon>
        <taxon>Candidatus Endonucleibacter</taxon>
    </lineage>
</organism>
<evidence type="ECO:0000259" key="2">
    <source>
        <dbReference type="Pfam" id="PF01035"/>
    </source>
</evidence>
<keyword evidence="4" id="KW-1185">Reference proteome</keyword>
<dbReference type="SUPFAM" id="SSF46767">
    <property type="entry name" value="Methylated DNA-protein cysteine methyltransferase, C-terminal domain"/>
    <property type="match status" value="1"/>
</dbReference>
<dbReference type="GO" id="GO:0006281">
    <property type="term" value="P:DNA repair"/>
    <property type="evidence" value="ECO:0007669"/>
    <property type="project" value="InterPro"/>
</dbReference>
<dbReference type="EMBL" id="JASXSV010000013">
    <property type="protein sequence ID" value="MDP0589376.1"/>
    <property type="molecule type" value="Genomic_DNA"/>
</dbReference>
<dbReference type="EC" id="2.1.1.63" evidence="3"/>
<keyword evidence="1" id="KW-0227">DNA damage</keyword>
<dbReference type="InterPro" id="IPR036217">
    <property type="entry name" value="MethylDNA_cys_MeTrfase_DNAb"/>
</dbReference>
<keyword evidence="3" id="KW-0808">Transferase</keyword>
<dbReference type="PANTHER" id="PTHR42942:SF1">
    <property type="entry name" value="ALKYLTRANSFERASE-LIKE PROTEIN 1"/>
    <property type="match status" value="1"/>
</dbReference>
<dbReference type="GO" id="GO:0032259">
    <property type="term" value="P:methylation"/>
    <property type="evidence" value="ECO:0007669"/>
    <property type="project" value="UniProtKB-KW"/>
</dbReference>
<dbReference type="GO" id="GO:0003908">
    <property type="term" value="F:methylated-DNA-[protein]-cysteine S-methyltransferase activity"/>
    <property type="evidence" value="ECO:0007669"/>
    <property type="project" value="UniProtKB-EC"/>
</dbReference>
<evidence type="ECO:0000313" key="4">
    <source>
        <dbReference type="Proteomes" id="UP001178148"/>
    </source>
</evidence>
<evidence type="ECO:0000256" key="1">
    <source>
        <dbReference type="ARBA" id="ARBA00022763"/>
    </source>
</evidence>
<proteinExistence type="predicted"/>
<dbReference type="NCBIfam" id="TIGR00589">
    <property type="entry name" value="ogt"/>
    <property type="match status" value="1"/>
</dbReference>
<reference evidence="3 4" key="1">
    <citation type="journal article" date="2023" name="bioRxiv">
        <title>An intranuclear bacterial parasite of deep-sea mussels expresses apoptosis inhibitors acquired from its host.</title>
        <authorList>
            <person name="Gonzalez Porras M.A."/>
            <person name="Assie A."/>
            <person name="Tietjen M."/>
            <person name="Violette M."/>
            <person name="Kleiner M."/>
            <person name="Gruber-Vodicka H."/>
            <person name="Dubilier N."/>
            <person name="Leisch N."/>
        </authorList>
    </citation>
    <scope>NUCLEOTIDE SEQUENCE [LARGE SCALE GENOMIC DNA]</scope>
    <source>
        <strain evidence="3">IAP13</strain>
    </source>
</reference>
<accession>A0AA90P1K5</accession>
<name>A0AA90P1K5_9GAMM</name>
<dbReference type="Proteomes" id="UP001178148">
    <property type="component" value="Unassembled WGS sequence"/>
</dbReference>
<keyword evidence="3" id="KW-0489">Methyltransferase</keyword>
<dbReference type="CDD" id="cd06445">
    <property type="entry name" value="ATase"/>
    <property type="match status" value="1"/>
</dbReference>
<dbReference type="InterPro" id="IPR014048">
    <property type="entry name" value="MethylDNA_cys_MeTrfase_DNA-bd"/>
</dbReference>
<feature type="domain" description="Methylated-DNA-[protein]-cysteine S-methyltransferase DNA binding" evidence="2">
    <location>
        <begin position="5"/>
        <end position="83"/>
    </location>
</feature>